<reference evidence="5 6" key="1">
    <citation type="journal article" date="2013" name="Genome Announc.">
        <title>Complete Genome Sequence of Burkholderia sp. Strain RPE64, Bacterial Symbiont of the Bean Bug Riptortus pedestris.</title>
        <authorList>
            <person name="Shibata T.F."/>
            <person name="Maeda T."/>
            <person name="Nikoh N."/>
            <person name="Yamaguchi K."/>
            <person name="Oshima K."/>
            <person name="Hattori M."/>
            <person name="Nishiyama T."/>
            <person name="Hasebe M."/>
            <person name="Fukatsu T."/>
            <person name="Kikuchi Y."/>
            <person name="Shigenobu S."/>
        </authorList>
    </citation>
    <scope>NUCLEOTIDE SEQUENCE [LARGE SCALE GENOMIC DNA]</scope>
</reference>
<keyword evidence="6" id="KW-1185">Reference proteome</keyword>
<dbReference type="SUPFAM" id="SSF46689">
    <property type="entry name" value="Homeodomain-like"/>
    <property type="match status" value="2"/>
</dbReference>
<reference evidence="5 6" key="2">
    <citation type="journal article" date="2018" name="Int. J. Syst. Evol. Microbiol.">
        <title>Burkholderia insecticola sp. nov., a gut symbiotic bacterium of the bean bug Riptortus pedestris.</title>
        <authorList>
            <person name="Takeshita K."/>
            <person name="Tamaki H."/>
            <person name="Ohbayashi T."/>
            <person name="Meng X.-Y."/>
            <person name="Sone T."/>
            <person name="Mitani Y."/>
            <person name="Peeters C."/>
            <person name="Kikuchi Y."/>
            <person name="Vandamme P."/>
        </authorList>
    </citation>
    <scope>NUCLEOTIDE SEQUENCE [LARGE SCALE GENOMIC DNA]</scope>
    <source>
        <strain evidence="5">RPE64</strain>
    </source>
</reference>
<dbReference type="SMART" id="SM00342">
    <property type="entry name" value="HTH_ARAC"/>
    <property type="match status" value="1"/>
</dbReference>
<dbReference type="AlphaFoldDB" id="R4WY85"/>
<dbReference type="PROSITE" id="PS01124">
    <property type="entry name" value="HTH_ARAC_FAMILY_2"/>
    <property type="match status" value="1"/>
</dbReference>
<dbReference type="Gene3D" id="1.10.10.60">
    <property type="entry name" value="Homeodomain-like"/>
    <property type="match status" value="1"/>
</dbReference>
<keyword evidence="1" id="KW-0805">Transcription regulation</keyword>
<evidence type="ECO:0000313" key="6">
    <source>
        <dbReference type="Proteomes" id="UP000013966"/>
    </source>
</evidence>
<dbReference type="InterPro" id="IPR050204">
    <property type="entry name" value="AraC_XylS_family_regulators"/>
</dbReference>
<dbReference type="GO" id="GO:0043565">
    <property type="term" value="F:sequence-specific DNA binding"/>
    <property type="evidence" value="ECO:0007669"/>
    <property type="project" value="InterPro"/>
</dbReference>
<dbReference type="Pfam" id="PF12833">
    <property type="entry name" value="HTH_18"/>
    <property type="match status" value="1"/>
</dbReference>
<protein>
    <submittedName>
        <fullName evidence="5">AraC family transcriptional regulator</fullName>
    </submittedName>
</protein>
<dbReference type="InterPro" id="IPR018060">
    <property type="entry name" value="HTH_AraC"/>
</dbReference>
<dbReference type="PANTHER" id="PTHR46796">
    <property type="entry name" value="HTH-TYPE TRANSCRIPTIONAL ACTIVATOR RHAS-RELATED"/>
    <property type="match status" value="1"/>
</dbReference>
<proteinExistence type="predicted"/>
<dbReference type="KEGG" id="buo:BRPE64_CCDS02670"/>
<dbReference type="GO" id="GO:0003700">
    <property type="term" value="F:DNA-binding transcription factor activity"/>
    <property type="evidence" value="ECO:0007669"/>
    <property type="project" value="InterPro"/>
</dbReference>
<dbReference type="STRING" id="758793.BRPE64_CCDS02670"/>
<evidence type="ECO:0000256" key="2">
    <source>
        <dbReference type="ARBA" id="ARBA00023125"/>
    </source>
</evidence>
<dbReference type="HOGENOM" id="CLU_000445_88_4_4"/>
<keyword evidence="2" id="KW-0238">DNA-binding</keyword>
<evidence type="ECO:0000256" key="1">
    <source>
        <dbReference type="ARBA" id="ARBA00023015"/>
    </source>
</evidence>
<sequence>MVRLHAGARERLHSSEHLGWSGFEAELVGIAAGVHRVPAMLEHRVGVHVGPPVTAHCHCDGRNLSRVQSHGDADVIPAGLDGQWSDDADCTILRISFTDEFARRTLSQLGGRHAHADIAPRFQWRDPRFQHLAWALRAELEAAHASDALYAESLCIAMIVRLAEAETTLDAKAAKGVLTRGIAMRVIDHIHAHLDTRLTLTELAHVAGLSVPHFKVLFRETFDMPVHRYVVEKRIERAKMLLLQGRLPISRIALDCGFAHASHMAHWMKRTIGMTPGDIVRNSR</sequence>
<dbReference type="Proteomes" id="UP000013966">
    <property type="component" value="Chromosome 3"/>
</dbReference>
<evidence type="ECO:0000256" key="3">
    <source>
        <dbReference type="ARBA" id="ARBA00023163"/>
    </source>
</evidence>
<feature type="domain" description="HTH araC/xylS-type" evidence="4">
    <location>
        <begin position="184"/>
        <end position="282"/>
    </location>
</feature>
<organism evidence="5 6">
    <name type="scientific">Caballeronia insecticola</name>
    <dbReference type="NCBI Taxonomy" id="758793"/>
    <lineage>
        <taxon>Bacteria</taxon>
        <taxon>Pseudomonadati</taxon>
        <taxon>Pseudomonadota</taxon>
        <taxon>Betaproteobacteria</taxon>
        <taxon>Burkholderiales</taxon>
        <taxon>Burkholderiaceae</taxon>
        <taxon>Caballeronia</taxon>
    </lineage>
</organism>
<dbReference type="EMBL" id="AP013060">
    <property type="protein sequence ID" value="BAN26350.1"/>
    <property type="molecule type" value="Genomic_DNA"/>
</dbReference>
<keyword evidence="3" id="KW-0804">Transcription</keyword>
<gene>
    <name evidence="5" type="ORF">BRPE64_CCDS02670</name>
</gene>
<accession>R4WY85</accession>
<dbReference type="InterPro" id="IPR009057">
    <property type="entry name" value="Homeodomain-like_sf"/>
</dbReference>
<evidence type="ECO:0000313" key="5">
    <source>
        <dbReference type="EMBL" id="BAN26350.1"/>
    </source>
</evidence>
<name>R4WY85_9BURK</name>
<dbReference type="PATRIC" id="fig|758793.3.peg.4589"/>
<evidence type="ECO:0000259" key="4">
    <source>
        <dbReference type="PROSITE" id="PS01124"/>
    </source>
</evidence>
<dbReference type="PANTHER" id="PTHR46796:SF6">
    <property type="entry name" value="ARAC SUBFAMILY"/>
    <property type="match status" value="1"/>
</dbReference>